<evidence type="ECO:0000313" key="7">
    <source>
        <dbReference type="Proteomes" id="UP000068164"/>
    </source>
</evidence>
<dbReference type="InterPro" id="IPR008217">
    <property type="entry name" value="Ccc1_fam"/>
</dbReference>
<evidence type="ECO:0000256" key="1">
    <source>
        <dbReference type="ARBA" id="ARBA00004127"/>
    </source>
</evidence>
<evidence type="ECO:0000256" key="2">
    <source>
        <dbReference type="ARBA" id="ARBA00022692"/>
    </source>
</evidence>
<feature type="transmembrane region" description="Helical" evidence="5">
    <location>
        <begin position="20"/>
        <end position="37"/>
    </location>
</feature>
<evidence type="ECO:0000313" key="6">
    <source>
        <dbReference type="EMBL" id="KWV41786.1"/>
    </source>
</evidence>
<feature type="transmembrane region" description="Helical" evidence="5">
    <location>
        <begin position="171"/>
        <end position="192"/>
    </location>
</feature>
<evidence type="ECO:0000256" key="3">
    <source>
        <dbReference type="ARBA" id="ARBA00022989"/>
    </source>
</evidence>
<name>A0A109J3Q9_9HYPH</name>
<accession>A0A109J3Q9</accession>
<comment type="subcellular location">
    <subcellularLocation>
        <location evidence="1">Endomembrane system</location>
        <topology evidence="1">Multi-pass membrane protein</topology>
    </subcellularLocation>
</comment>
<reference evidence="6 7" key="1">
    <citation type="submission" date="2015-11" db="EMBL/GenBank/DDBJ databases">
        <title>Draft Genome Sequence of the Strain BR 10423 (Rhizobium sp.) isolated from nodules of Mimosa pudica.</title>
        <authorList>
            <person name="Barauna A.C."/>
            <person name="Zilli J.E."/>
            <person name="Simoes-Araujo J.L."/>
            <person name="Reis V.M."/>
            <person name="James E.K."/>
            <person name="Reis F.B.Jr."/>
            <person name="Rouws L.F."/>
            <person name="Passos S.R."/>
            <person name="Gois S.R."/>
        </authorList>
    </citation>
    <scope>NUCLEOTIDE SEQUENCE [LARGE SCALE GENOMIC DNA]</scope>
    <source>
        <strain evidence="6 7">BR10423</strain>
    </source>
</reference>
<dbReference type="RefSeq" id="WP_062374917.1">
    <property type="nucleotide sequence ID" value="NZ_LNCD01000138.1"/>
</dbReference>
<keyword evidence="7" id="KW-1185">Reference proteome</keyword>
<dbReference type="Pfam" id="PF01988">
    <property type="entry name" value="VIT1"/>
    <property type="match status" value="1"/>
</dbReference>
<keyword evidence="4 5" id="KW-0472">Membrane</keyword>
<keyword evidence="2 5" id="KW-0812">Transmembrane</keyword>
<feature type="transmembrane region" description="Helical" evidence="5">
    <location>
        <begin position="142"/>
        <end position="165"/>
    </location>
</feature>
<proteinExistence type="predicted"/>
<feature type="transmembrane region" description="Helical" evidence="5">
    <location>
        <begin position="49"/>
        <end position="73"/>
    </location>
</feature>
<gene>
    <name evidence="6" type="ORF">AS026_21620</name>
</gene>
<comment type="caution">
    <text evidence="6">The sequence shown here is derived from an EMBL/GenBank/DDBJ whole genome shotgun (WGS) entry which is preliminary data.</text>
</comment>
<sequence>MNNGTPIHRHLDPGDSLGEVLFGLIMALTVTLGARLAATSAPLNVHQLIATIIGCNLAWGVIDAVFFVLGGLFHRSRRARFYRILKSSGNDVEALAALEEEFGLEDEPLAVGIQDRATLYRAMLAVTTRAAPARARLQPRDFLSAFAVFLLVSAAALPAVMPFILVEVPDLALHLSNMLQILLLFLVGYWWGRYTDANPWLVGLTIMLLGVAMVSVAIGLGG</sequence>
<dbReference type="GO" id="GO:0005384">
    <property type="term" value="F:manganese ion transmembrane transporter activity"/>
    <property type="evidence" value="ECO:0007669"/>
    <property type="project" value="InterPro"/>
</dbReference>
<dbReference type="EMBL" id="LNCD01000138">
    <property type="protein sequence ID" value="KWV41786.1"/>
    <property type="molecule type" value="Genomic_DNA"/>
</dbReference>
<evidence type="ECO:0000256" key="5">
    <source>
        <dbReference type="SAM" id="Phobius"/>
    </source>
</evidence>
<dbReference type="OrthoDB" id="978987at2"/>
<protein>
    <submittedName>
        <fullName evidence="6">VIT family protein</fullName>
    </submittedName>
</protein>
<dbReference type="GO" id="GO:0030026">
    <property type="term" value="P:intracellular manganese ion homeostasis"/>
    <property type="evidence" value="ECO:0007669"/>
    <property type="project" value="InterPro"/>
</dbReference>
<keyword evidence="3 5" id="KW-1133">Transmembrane helix</keyword>
<organism evidence="6 7">
    <name type="scientific">Rhizobium altiplani</name>
    <dbReference type="NCBI Taxonomy" id="1864509"/>
    <lineage>
        <taxon>Bacteria</taxon>
        <taxon>Pseudomonadati</taxon>
        <taxon>Pseudomonadota</taxon>
        <taxon>Alphaproteobacteria</taxon>
        <taxon>Hyphomicrobiales</taxon>
        <taxon>Rhizobiaceae</taxon>
        <taxon>Rhizobium/Agrobacterium group</taxon>
        <taxon>Rhizobium</taxon>
    </lineage>
</organism>
<dbReference type="AlphaFoldDB" id="A0A109J3Q9"/>
<evidence type="ECO:0000256" key="4">
    <source>
        <dbReference type="ARBA" id="ARBA00023136"/>
    </source>
</evidence>
<dbReference type="Proteomes" id="UP000068164">
    <property type="component" value="Unassembled WGS sequence"/>
</dbReference>
<feature type="transmembrane region" description="Helical" evidence="5">
    <location>
        <begin position="199"/>
        <end position="220"/>
    </location>
</feature>
<dbReference type="GO" id="GO:0012505">
    <property type="term" value="C:endomembrane system"/>
    <property type="evidence" value="ECO:0007669"/>
    <property type="project" value="UniProtKB-SubCell"/>
</dbReference>